<dbReference type="InterPro" id="IPR005171">
    <property type="entry name" value="Cyt_c_oxidase_su4_prok"/>
</dbReference>
<gene>
    <name evidence="18" type="ORF">WH50_02475</name>
</gene>
<evidence type="ECO:0000256" key="1">
    <source>
        <dbReference type="ARBA" id="ARBA00004651"/>
    </source>
</evidence>
<dbReference type="RefSeq" id="WP_110185870.1">
    <property type="nucleotide sequence ID" value="NZ_CP177354.1"/>
</dbReference>
<reference evidence="18 19" key="1">
    <citation type="submission" date="2015-03" db="EMBL/GenBank/DDBJ databases">
        <authorList>
            <person name="Krishnan R."/>
            <person name="Midha S."/>
            <person name="Patil P.B."/>
            <person name="Rameshkumar N."/>
        </authorList>
    </citation>
    <scope>NUCLEOTIDE SEQUENCE [LARGE SCALE GENOMIC DNA]</scope>
    <source>
        <strain evidence="18 19">L1E11</strain>
    </source>
</reference>
<evidence type="ECO:0000256" key="16">
    <source>
        <dbReference type="ARBA" id="ARBA00032185"/>
    </source>
</evidence>
<keyword evidence="10" id="KW-0560">Oxidoreductase</keyword>
<dbReference type="PANTHER" id="PTHR36835">
    <property type="entry name" value="CYTOCHROME BO(3) UBIQUINOL OXIDASE SUBUNIT 4"/>
    <property type="match status" value="1"/>
</dbReference>
<evidence type="ECO:0000256" key="7">
    <source>
        <dbReference type="ARBA" id="ARBA00022692"/>
    </source>
</evidence>
<comment type="subunit">
    <text evidence="3">Heterooctamer of two A chains, two B chains, two C chains and two D chains.</text>
</comment>
<feature type="transmembrane region" description="Helical" evidence="17">
    <location>
        <begin position="81"/>
        <end position="103"/>
    </location>
</feature>
<organism evidence="18 19">
    <name type="scientific">Pokkaliibacter plantistimulans</name>
    <dbReference type="NCBI Taxonomy" id="1635171"/>
    <lineage>
        <taxon>Bacteria</taxon>
        <taxon>Pseudomonadati</taxon>
        <taxon>Pseudomonadota</taxon>
        <taxon>Gammaproteobacteria</taxon>
        <taxon>Oceanospirillales</taxon>
        <taxon>Balneatrichaceae</taxon>
        <taxon>Pokkaliibacter</taxon>
    </lineage>
</organism>
<name>A0ABX5M526_9GAMM</name>
<evidence type="ECO:0000313" key="19">
    <source>
        <dbReference type="Proteomes" id="UP000248090"/>
    </source>
</evidence>
<dbReference type="NCBIfam" id="TIGR02847">
    <property type="entry name" value="CyoD"/>
    <property type="match status" value="1"/>
</dbReference>
<dbReference type="Proteomes" id="UP000248090">
    <property type="component" value="Unassembled WGS sequence"/>
</dbReference>
<evidence type="ECO:0000256" key="14">
    <source>
        <dbReference type="ARBA" id="ARBA00030211"/>
    </source>
</evidence>
<comment type="subcellular location">
    <subcellularLocation>
        <location evidence="1">Cell membrane</location>
        <topology evidence="1">Multi-pass membrane protein</topology>
    </subcellularLocation>
</comment>
<dbReference type="InterPro" id="IPR014210">
    <property type="entry name" value="Cyt_o_ubiqinol_oxidase_su4"/>
</dbReference>
<feature type="transmembrane region" description="Helical" evidence="17">
    <location>
        <begin position="47"/>
        <end position="69"/>
    </location>
</feature>
<evidence type="ECO:0000313" key="18">
    <source>
        <dbReference type="EMBL" id="PXF32828.1"/>
    </source>
</evidence>
<dbReference type="PANTHER" id="PTHR36835:SF1">
    <property type="entry name" value="CYTOCHROME BO(3) UBIQUINOL OXIDASE SUBUNIT 4"/>
    <property type="match status" value="1"/>
</dbReference>
<keyword evidence="8" id="KW-0249">Electron transport</keyword>
<sequence length="111" mass="12051">MSDHHSHGNGGASHGSMKSYVSGFILSIILTLVPFALVMFPGLATPVTAVIVMVIMAIAQVLVQLVFFLHMDSSSEQSWNVMAFAFTVLIAVILIGGTVWIMYNMHINMIL</sequence>
<keyword evidence="9 17" id="KW-1133">Transmembrane helix</keyword>
<evidence type="ECO:0000256" key="10">
    <source>
        <dbReference type="ARBA" id="ARBA00023002"/>
    </source>
</evidence>
<evidence type="ECO:0000256" key="13">
    <source>
        <dbReference type="ARBA" id="ARBA00030071"/>
    </source>
</evidence>
<evidence type="ECO:0000256" key="3">
    <source>
        <dbReference type="ARBA" id="ARBA00011700"/>
    </source>
</evidence>
<keyword evidence="11 17" id="KW-0472">Membrane</keyword>
<evidence type="ECO:0000256" key="17">
    <source>
        <dbReference type="SAM" id="Phobius"/>
    </source>
</evidence>
<evidence type="ECO:0000256" key="4">
    <source>
        <dbReference type="ARBA" id="ARBA00014689"/>
    </source>
</evidence>
<comment type="caution">
    <text evidence="18">The sequence shown here is derived from an EMBL/GenBank/DDBJ whole genome shotgun (WGS) entry which is preliminary data.</text>
</comment>
<dbReference type="Pfam" id="PF03626">
    <property type="entry name" value="COX4_pro"/>
    <property type="match status" value="1"/>
</dbReference>
<dbReference type="InterPro" id="IPR050968">
    <property type="entry name" value="Cytochrome_c_oxidase_bac_sub4"/>
</dbReference>
<evidence type="ECO:0000256" key="2">
    <source>
        <dbReference type="ARBA" id="ARBA00008079"/>
    </source>
</evidence>
<evidence type="ECO:0000256" key="11">
    <source>
        <dbReference type="ARBA" id="ARBA00023136"/>
    </source>
</evidence>
<accession>A0ABX5M526</accession>
<evidence type="ECO:0000256" key="12">
    <source>
        <dbReference type="ARBA" id="ARBA00025694"/>
    </source>
</evidence>
<keyword evidence="19" id="KW-1185">Reference proteome</keyword>
<comment type="similarity">
    <text evidence="2">Belongs to the cytochrome c oxidase bacterial subunit 4 family.</text>
</comment>
<protein>
    <recommendedName>
        <fullName evidence="4">Cytochrome bo(3) ubiquinol oxidase subunit 4</fullName>
    </recommendedName>
    <alternativeName>
        <fullName evidence="16">Cytochrome o ubiquinol oxidase subunit 4</fullName>
    </alternativeName>
    <alternativeName>
        <fullName evidence="13">Oxidase bo(3) subunit 4</fullName>
    </alternativeName>
    <alternativeName>
        <fullName evidence="14">Ubiquinol oxidase polypeptide IV</fullName>
    </alternativeName>
    <alternativeName>
        <fullName evidence="15">Ubiquinol oxidase subunit 4</fullName>
    </alternativeName>
</protein>
<evidence type="ECO:0000256" key="6">
    <source>
        <dbReference type="ARBA" id="ARBA00022475"/>
    </source>
</evidence>
<evidence type="ECO:0000256" key="8">
    <source>
        <dbReference type="ARBA" id="ARBA00022982"/>
    </source>
</evidence>
<feature type="transmembrane region" description="Helical" evidence="17">
    <location>
        <begin position="20"/>
        <end position="40"/>
    </location>
</feature>
<proteinExistence type="inferred from homology"/>
<keyword evidence="6" id="KW-1003">Cell membrane</keyword>
<evidence type="ECO:0000256" key="9">
    <source>
        <dbReference type="ARBA" id="ARBA00022989"/>
    </source>
</evidence>
<evidence type="ECO:0000256" key="5">
    <source>
        <dbReference type="ARBA" id="ARBA00022448"/>
    </source>
</evidence>
<evidence type="ECO:0000256" key="15">
    <source>
        <dbReference type="ARBA" id="ARBA00031887"/>
    </source>
</evidence>
<comment type="function">
    <text evidence="12">Cytochrome bo(3) ubiquinol terminal oxidase is the component of the aerobic respiratory chain of E.coli that predominates when cells are grown at high aeration. Has proton pump activity across the membrane in addition to electron transfer, pumping 2 protons/electron.</text>
</comment>
<keyword evidence="7 17" id="KW-0812">Transmembrane</keyword>
<keyword evidence="5" id="KW-0813">Transport</keyword>
<dbReference type="EMBL" id="LAPT01000007">
    <property type="protein sequence ID" value="PXF32828.1"/>
    <property type="molecule type" value="Genomic_DNA"/>
</dbReference>